<evidence type="ECO:0000256" key="12">
    <source>
        <dbReference type="ARBA" id="ARBA00022842"/>
    </source>
</evidence>
<keyword evidence="12 16" id="KW-0460">Magnesium</keyword>
<dbReference type="SUPFAM" id="SSF53098">
    <property type="entry name" value="Ribonuclease H-like"/>
    <property type="match status" value="1"/>
</dbReference>
<keyword evidence="7 16" id="KW-0235">DNA replication</keyword>
<keyword evidence="9 16" id="KW-0479">Metal-binding</keyword>
<comment type="cofactor">
    <cofactor evidence="1 16">
        <name>Mn(2+)</name>
        <dbReference type="ChEBI" id="CHEBI:29035"/>
    </cofactor>
</comment>
<comment type="catalytic activity">
    <reaction evidence="15 16">
        <text>DNA(n) + a 2'-deoxyribonucleoside 5'-triphosphate = DNA(n+1) + diphosphate</text>
        <dbReference type="Rhea" id="RHEA:22508"/>
        <dbReference type="Rhea" id="RHEA-COMP:17339"/>
        <dbReference type="Rhea" id="RHEA-COMP:17340"/>
        <dbReference type="ChEBI" id="CHEBI:33019"/>
        <dbReference type="ChEBI" id="CHEBI:61560"/>
        <dbReference type="ChEBI" id="CHEBI:173112"/>
        <dbReference type="EC" id="2.7.7.7"/>
    </reaction>
</comment>
<evidence type="ECO:0000256" key="10">
    <source>
        <dbReference type="ARBA" id="ARBA00022801"/>
    </source>
</evidence>
<evidence type="ECO:0000256" key="16">
    <source>
        <dbReference type="RuleBase" id="RU364087"/>
    </source>
</evidence>
<evidence type="ECO:0000256" key="4">
    <source>
        <dbReference type="ARBA" id="ARBA00020352"/>
    </source>
</evidence>
<evidence type="ECO:0000256" key="6">
    <source>
        <dbReference type="ARBA" id="ARBA00022695"/>
    </source>
</evidence>
<evidence type="ECO:0000256" key="5">
    <source>
        <dbReference type="ARBA" id="ARBA00022679"/>
    </source>
</evidence>
<comment type="subunit">
    <text evidence="16">DNA polymerase III contains a core (composed of alpha, epsilon and theta chains) that associates with a tau subunit. This core dimerizes to form the POLIII' complex. PolIII' associates with the gamma complex (composed of gamma, delta, delta', psi and chi chains) and with the beta chain to form the complete DNA polymerase III complex.</text>
</comment>
<comment type="function">
    <text evidence="16">DNA polymerase III is a complex, multichain enzyme responsible for most of the replicative synthesis in bacteria. The epsilon subunit contain the editing function and is a proofreading 3'-5' exonuclease.</text>
</comment>
<comment type="cofactor">
    <cofactor evidence="2 16">
        <name>Mg(2+)</name>
        <dbReference type="ChEBI" id="CHEBI:18420"/>
    </cofactor>
</comment>
<keyword evidence="5 16" id="KW-0808">Transferase</keyword>
<dbReference type="Proteomes" id="UP000669605">
    <property type="component" value="Unassembled WGS sequence"/>
</dbReference>
<dbReference type="NCBIfam" id="TIGR00573">
    <property type="entry name" value="dnaq"/>
    <property type="match status" value="1"/>
</dbReference>
<dbReference type="EC" id="2.7.7.7" evidence="3 16"/>
<proteinExistence type="predicted"/>
<reference evidence="18 19" key="1">
    <citation type="journal article" date="2020" name="Curr. Microbiol.">
        <title>Tepidiphilus baoligensis sp. nov., a Novel Bacterium of the Family Hydrogenophilaceae Isolated from an Oil Reservoir.</title>
        <authorList>
            <person name="Zhang X."/>
            <person name="Wang G."/>
            <person name="Ma X."/>
            <person name="Yu J."/>
            <person name="You J."/>
            <person name="Xue Y."/>
            <person name="Ma Y."/>
        </authorList>
    </citation>
    <scope>NUCLEOTIDE SEQUENCE [LARGE SCALE GENOMIC DNA]</scope>
    <source>
        <strain evidence="18 19">B18-69</strain>
    </source>
</reference>
<evidence type="ECO:0000256" key="1">
    <source>
        <dbReference type="ARBA" id="ARBA00001936"/>
    </source>
</evidence>
<dbReference type="InterPro" id="IPR012337">
    <property type="entry name" value="RNaseH-like_sf"/>
</dbReference>
<evidence type="ECO:0000256" key="15">
    <source>
        <dbReference type="ARBA" id="ARBA00049244"/>
    </source>
</evidence>
<dbReference type="PANTHER" id="PTHR30231:SF41">
    <property type="entry name" value="DNA POLYMERASE III SUBUNIT EPSILON"/>
    <property type="match status" value="1"/>
</dbReference>
<protein>
    <recommendedName>
        <fullName evidence="4 16">DNA polymerase III subunit epsilon</fullName>
        <ecNumber evidence="3 16">2.7.7.7</ecNumber>
    </recommendedName>
</protein>
<keyword evidence="19" id="KW-1185">Reference proteome</keyword>
<dbReference type="InterPro" id="IPR036397">
    <property type="entry name" value="RNaseH_sf"/>
</dbReference>
<evidence type="ECO:0000256" key="7">
    <source>
        <dbReference type="ARBA" id="ARBA00022705"/>
    </source>
</evidence>
<evidence type="ECO:0000256" key="8">
    <source>
        <dbReference type="ARBA" id="ARBA00022722"/>
    </source>
</evidence>
<dbReference type="RefSeq" id="WP_142804484.1">
    <property type="nucleotide sequence ID" value="NZ_JAAAUB010000002.1"/>
</dbReference>
<keyword evidence="8 16" id="KW-0540">Nuclease</keyword>
<accession>A0ABX1QKR9</accession>
<evidence type="ECO:0000256" key="11">
    <source>
        <dbReference type="ARBA" id="ARBA00022839"/>
    </source>
</evidence>
<keyword evidence="13 16" id="KW-0239">DNA-directed DNA polymerase</keyword>
<comment type="caution">
    <text evidence="18">The sequence shown here is derived from an EMBL/GenBank/DDBJ whole genome shotgun (WGS) entry which is preliminary data.</text>
</comment>
<evidence type="ECO:0000256" key="9">
    <source>
        <dbReference type="ARBA" id="ARBA00022723"/>
    </source>
</evidence>
<dbReference type="PANTHER" id="PTHR30231">
    <property type="entry name" value="DNA POLYMERASE III SUBUNIT EPSILON"/>
    <property type="match status" value="1"/>
</dbReference>
<dbReference type="Gene3D" id="3.30.420.10">
    <property type="entry name" value="Ribonuclease H-like superfamily/Ribonuclease H"/>
    <property type="match status" value="1"/>
</dbReference>
<dbReference type="GO" id="GO:0003887">
    <property type="term" value="F:DNA-directed DNA polymerase activity"/>
    <property type="evidence" value="ECO:0007669"/>
    <property type="project" value="UniProtKB-EC"/>
</dbReference>
<keyword evidence="10 16" id="KW-0378">Hydrolase</keyword>
<evidence type="ECO:0000259" key="17">
    <source>
        <dbReference type="SMART" id="SM00479"/>
    </source>
</evidence>
<keyword evidence="6 16" id="KW-0548">Nucleotidyltransferase</keyword>
<organism evidence="18 19">
    <name type="scientific">Tepidiphilus baoligensis</name>
    <dbReference type="NCBI Taxonomy" id="2698687"/>
    <lineage>
        <taxon>Bacteria</taxon>
        <taxon>Pseudomonadati</taxon>
        <taxon>Pseudomonadota</taxon>
        <taxon>Hydrogenophilia</taxon>
        <taxon>Hydrogenophilales</taxon>
        <taxon>Hydrogenophilaceae</taxon>
        <taxon>Tepidiphilus</taxon>
    </lineage>
</organism>
<evidence type="ECO:0000256" key="2">
    <source>
        <dbReference type="ARBA" id="ARBA00001946"/>
    </source>
</evidence>
<evidence type="ECO:0000313" key="19">
    <source>
        <dbReference type="Proteomes" id="UP000669605"/>
    </source>
</evidence>
<evidence type="ECO:0000256" key="13">
    <source>
        <dbReference type="ARBA" id="ARBA00022932"/>
    </source>
</evidence>
<gene>
    <name evidence="16 18" type="primary">dnaQ</name>
    <name evidence="18" type="ORF">GV368_02065</name>
</gene>
<dbReference type="InterPro" id="IPR013520">
    <property type="entry name" value="Ribonucl_H"/>
</dbReference>
<dbReference type="CDD" id="cd06131">
    <property type="entry name" value="DNA_pol_III_epsilon_Ecoli_like"/>
    <property type="match status" value="1"/>
</dbReference>
<dbReference type="NCBIfam" id="NF004316">
    <property type="entry name" value="PRK05711.1"/>
    <property type="match status" value="1"/>
</dbReference>
<evidence type="ECO:0000313" key="18">
    <source>
        <dbReference type="EMBL" id="NMH15915.1"/>
    </source>
</evidence>
<evidence type="ECO:0000256" key="14">
    <source>
        <dbReference type="ARBA" id="ARBA00023211"/>
    </source>
</evidence>
<evidence type="ECO:0000256" key="3">
    <source>
        <dbReference type="ARBA" id="ARBA00012417"/>
    </source>
</evidence>
<dbReference type="NCBIfam" id="TIGR01406">
    <property type="entry name" value="dnaQ_proteo"/>
    <property type="match status" value="1"/>
</dbReference>
<sequence>MHQIVLDTETTGLDWKNGDRIIEIGCVELLARRLTDNRFHRYLNPERPIDAGAVEVHGITDEMLADKPRFADIVDEFLDYVRGAELIIHNAAFDLGFLNAELSRLGRDPIETVVSGVIDTLKLAKTIAPGKKASLDALCERYGIDHRHRTLHGALLDAELLAEVYLAMTRGQETLMLDATPAARAQRGALRDGTPRPALRVLRPSEEELIAHEAVLAEIDKASGGKTLWRTLAVSRAT</sequence>
<dbReference type="InterPro" id="IPR006054">
    <property type="entry name" value="DnaQ"/>
</dbReference>
<name>A0ABX1QKR9_9PROT</name>
<dbReference type="EMBL" id="JAAAUB010000002">
    <property type="protein sequence ID" value="NMH15915.1"/>
    <property type="molecule type" value="Genomic_DNA"/>
</dbReference>
<keyword evidence="14 16" id="KW-0464">Manganese</keyword>
<keyword evidence="11 16" id="KW-0269">Exonuclease</keyword>
<feature type="domain" description="Exonuclease" evidence="17">
    <location>
        <begin position="2"/>
        <end position="174"/>
    </location>
</feature>
<dbReference type="InterPro" id="IPR006309">
    <property type="entry name" value="DnaQ_proteo"/>
</dbReference>
<dbReference type="Pfam" id="PF00929">
    <property type="entry name" value="RNase_T"/>
    <property type="match status" value="1"/>
</dbReference>
<dbReference type="SMART" id="SM00479">
    <property type="entry name" value="EXOIII"/>
    <property type="match status" value="1"/>
</dbReference>